<dbReference type="HOGENOM" id="CLU_286674_0_0_1"/>
<sequence>MYVYLSVIHIPVFHFHGAVSAIIINNTIINPQSPAGLITLPPQNQNQNQNANHAAYPASTYNERAPFCTVHLASESYVGVWVGVDQYPSEQEHPRSGVAGAAGEELRSISTEKRAAKWRPPTPAGGGPPGSSSGMMRSTPSLNLFSGLAATASAASSGRPAHLATPPGLGSSPGQHQNQYQHQHSPVSSSSSLAAATVNANANTTTTSTGTPPTRCPSLASPLPTTPLVPSAPLTKRFAGGVPAPLNLAGSSTTSLPASGASTTAAAAANSSAAKSRLGSQNHTRHISSLLMPIRMLVLPLRRERDGSRGRGAGVGADRVAVNHGDDEAASSETHACDVCWDSSPFRQQRAGVHERDRGGASGASGPAAVGYTKRKKEALSLRRERKTVEEREREMARGTWDSQFEMGAGALELELGRGLGISGAGYGRAGEAWIGHSPASSSTHLYGQFSSSLFLGITTSSGRAPLQQEREREELERVARMGEVLDDHVDLDADLEEAPWTWRAASQQPSINHNQGQSRSQPSSFGRSKGRRHSIATSISLLDVYPSPNKEEPSHNSSAAAFHRNLNVDTSSSFIQRRKAIHSFASMDSGLDLAPSLASNTEEPHPELGPDRVNGASGRIVAVGGREDATWDAYGLRYRDSGMGALGRRTAVGAGGSGGREKEKEKPSLGRSLPRKVSGRWRKHGGVVVGIISNSDQDRSKERGPDRVLPHVLGRSSMQERGLAGSASRRGGRQCGSNKFADFYVGVEEDGRFRGLGAGTSPEMDVHLNSEDEEEVDESKEVELPVSRPVYLKDEPGSSLTVSNPVGGGGSESQHHNQKTEAEAKPKHLLHGSRSMDSSLKFLRNRGATASSKSSWTVSPTPHMDLNSHSKDPSGATAATATASDESDVGPAYHCAFRAKTRGSPPSLPFCPVRAGEFSVDFNFDRDLEGMGMDRSESPMIPSFSTVGVVNAFPSRRLSSISKLSKAKGSPSTPHPHSAGGIMPVSPSPAALSASTSATSPTSATPTSSLKHSLSLPTPTSLPPPPRPLRGAHRPGPGVSPAGAQGTLRSASAFASLPASSTRGGDAPAPSASFLP</sequence>
<feature type="compositionally biased region" description="Low complexity" evidence="1">
    <location>
        <begin position="1051"/>
        <end position="1062"/>
    </location>
</feature>
<gene>
    <name evidence="2" type="ORF">GALMADRAFT_1344132</name>
</gene>
<name>A0A067SR29_GALM3</name>
<dbReference type="AlphaFoldDB" id="A0A067SR29"/>
<feature type="region of interest" description="Disordered" evidence="1">
    <location>
        <begin position="756"/>
        <end position="834"/>
    </location>
</feature>
<evidence type="ECO:0000313" key="3">
    <source>
        <dbReference type="Proteomes" id="UP000027222"/>
    </source>
</evidence>
<feature type="region of interest" description="Disordered" evidence="1">
    <location>
        <begin position="350"/>
        <end position="397"/>
    </location>
</feature>
<feature type="compositionally biased region" description="Polar residues" evidence="1">
    <location>
        <begin position="507"/>
        <end position="527"/>
    </location>
</feature>
<dbReference type="Proteomes" id="UP000027222">
    <property type="component" value="Unassembled WGS sequence"/>
</dbReference>
<feature type="region of interest" description="Disordered" evidence="1">
    <location>
        <begin position="650"/>
        <end position="677"/>
    </location>
</feature>
<feature type="compositionally biased region" description="Low complexity" evidence="1">
    <location>
        <begin position="130"/>
        <end position="140"/>
    </location>
</feature>
<feature type="region of interest" description="Disordered" evidence="1">
    <location>
        <begin position="112"/>
        <end position="140"/>
    </location>
</feature>
<feature type="compositionally biased region" description="Polar residues" evidence="1">
    <location>
        <begin position="172"/>
        <end position="184"/>
    </location>
</feature>
<keyword evidence="3" id="KW-1185">Reference proteome</keyword>
<feature type="compositionally biased region" description="Acidic residues" evidence="1">
    <location>
        <begin position="772"/>
        <end position="781"/>
    </location>
</feature>
<feature type="compositionally biased region" description="Basic and acidic residues" evidence="1">
    <location>
        <begin position="814"/>
        <end position="827"/>
    </location>
</feature>
<feature type="region of interest" description="Disordered" evidence="1">
    <location>
        <begin position="156"/>
        <end position="234"/>
    </location>
</feature>
<evidence type="ECO:0000313" key="2">
    <source>
        <dbReference type="EMBL" id="KDR72447.1"/>
    </source>
</evidence>
<feature type="compositionally biased region" description="Polar residues" evidence="1">
    <location>
        <begin position="850"/>
        <end position="861"/>
    </location>
</feature>
<feature type="region of interest" description="Disordered" evidence="1">
    <location>
        <begin position="596"/>
        <end position="616"/>
    </location>
</feature>
<feature type="compositionally biased region" description="Low complexity" evidence="1">
    <location>
        <begin position="185"/>
        <end position="234"/>
    </location>
</feature>
<feature type="compositionally biased region" description="Low complexity" evidence="1">
    <location>
        <begin position="989"/>
        <end position="1020"/>
    </location>
</feature>
<feature type="compositionally biased region" description="Basic and acidic residues" evidence="1">
    <location>
        <begin position="378"/>
        <end position="397"/>
    </location>
</feature>
<protein>
    <submittedName>
        <fullName evidence="2">Uncharacterized protein</fullName>
    </submittedName>
</protein>
<feature type="compositionally biased region" description="Basic and acidic residues" evidence="1">
    <location>
        <begin position="660"/>
        <end position="669"/>
    </location>
</feature>
<feature type="region of interest" description="Disordered" evidence="1">
    <location>
        <begin position="507"/>
        <end position="561"/>
    </location>
</feature>
<feature type="region of interest" description="Disordered" evidence="1">
    <location>
        <begin position="963"/>
        <end position="1077"/>
    </location>
</feature>
<reference evidence="3" key="1">
    <citation type="journal article" date="2014" name="Proc. Natl. Acad. Sci. U.S.A.">
        <title>Extensive sampling of basidiomycete genomes demonstrates inadequacy of the white-rot/brown-rot paradigm for wood decay fungi.</title>
        <authorList>
            <person name="Riley R."/>
            <person name="Salamov A.A."/>
            <person name="Brown D.W."/>
            <person name="Nagy L.G."/>
            <person name="Floudas D."/>
            <person name="Held B.W."/>
            <person name="Levasseur A."/>
            <person name="Lombard V."/>
            <person name="Morin E."/>
            <person name="Otillar R."/>
            <person name="Lindquist E.A."/>
            <person name="Sun H."/>
            <person name="LaButti K.M."/>
            <person name="Schmutz J."/>
            <person name="Jabbour D."/>
            <person name="Luo H."/>
            <person name="Baker S.E."/>
            <person name="Pisabarro A.G."/>
            <person name="Walton J.D."/>
            <person name="Blanchette R.A."/>
            <person name="Henrissat B."/>
            <person name="Martin F."/>
            <person name="Cullen D."/>
            <person name="Hibbett D.S."/>
            <person name="Grigoriev I.V."/>
        </authorList>
    </citation>
    <scope>NUCLEOTIDE SEQUENCE [LARGE SCALE GENOMIC DNA]</scope>
    <source>
        <strain evidence="3">CBS 339.88</strain>
    </source>
</reference>
<dbReference type="OrthoDB" id="3364707at2759"/>
<accession>A0A067SR29</accession>
<proteinExistence type="predicted"/>
<dbReference type="STRING" id="685588.A0A067SR29"/>
<feature type="region of interest" description="Disordered" evidence="1">
    <location>
        <begin position="850"/>
        <end position="889"/>
    </location>
</feature>
<evidence type="ECO:0000256" key="1">
    <source>
        <dbReference type="SAM" id="MobiDB-lite"/>
    </source>
</evidence>
<organism evidence="2 3">
    <name type="scientific">Galerina marginata (strain CBS 339.88)</name>
    <dbReference type="NCBI Taxonomy" id="685588"/>
    <lineage>
        <taxon>Eukaryota</taxon>
        <taxon>Fungi</taxon>
        <taxon>Dikarya</taxon>
        <taxon>Basidiomycota</taxon>
        <taxon>Agaricomycotina</taxon>
        <taxon>Agaricomycetes</taxon>
        <taxon>Agaricomycetidae</taxon>
        <taxon>Agaricales</taxon>
        <taxon>Agaricineae</taxon>
        <taxon>Strophariaceae</taxon>
        <taxon>Galerina</taxon>
    </lineage>
</organism>
<dbReference type="EMBL" id="KL142389">
    <property type="protein sequence ID" value="KDR72447.1"/>
    <property type="molecule type" value="Genomic_DNA"/>
</dbReference>